<sequence>MPTCYIYITQTCYIEHSATLKLICENTNCTKETYSPLSLASTLH</sequence>
<name>A0AAD9P5P4_RIDPI</name>
<keyword evidence="2" id="KW-1185">Reference proteome</keyword>
<evidence type="ECO:0000313" key="2">
    <source>
        <dbReference type="Proteomes" id="UP001209878"/>
    </source>
</evidence>
<accession>A0AAD9P5P4</accession>
<protein>
    <submittedName>
        <fullName evidence="1">Uncharacterized protein</fullName>
    </submittedName>
</protein>
<evidence type="ECO:0000313" key="1">
    <source>
        <dbReference type="EMBL" id="KAK2188529.1"/>
    </source>
</evidence>
<proteinExistence type="predicted"/>
<dbReference type="AlphaFoldDB" id="A0AAD9P5P4"/>
<reference evidence="1" key="1">
    <citation type="journal article" date="2023" name="Mol. Biol. Evol.">
        <title>Third-Generation Sequencing Reveals the Adaptive Role of the Epigenome in Three Deep-Sea Polychaetes.</title>
        <authorList>
            <person name="Perez M."/>
            <person name="Aroh O."/>
            <person name="Sun Y."/>
            <person name="Lan Y."/>
            <person name="Juniper S.K."/>
            <person name="Young C.R."/>
            <person name="Angers B."/>
            <person name="Qian P.Y."/>
        </authorList>
    </citation>
    <scope>NUCLEOTIDE SEQUENCE</scope>
    <source>
        <strain evidence="1">R07B-5</strain>
    </source>
</reference>
<organism evidence="1 2">
    <name type="scientific">Ridgeia piscesae</name>
    <name type="common">Tubeworm</name>
    <dbReference type="NCBI Taxonomy" id="27915"/>
    <lineage>
        <taxon>Eukaryota</taxon>
        <taxon>Metazoa</taxon>
        <taxon>Spiralia</taxon>
        <taxon>Lophotrochozoa</taxon>
        <taxon>Annelida</taxon>
        <taxon>Polychaeta</taxon>
        <taxon>Sedentaria</taxon>
        <taxon>Canalipalpata</taxon>
        <taxon>Sabellida</taxon>
        <taxon>Siboglinidae</taxon>
        <taxon>Ridgeia</taxon>
    </lineage>
</organism>
<comment type="caution">
    <text evidence="1">The sequence shown here is derived from an EMBL/GenBank/DDBJ whole genome shotgun (WGS) entry which is preliminary data.</text>
</comment>
<gene>
    <name evidence="1" type="ORF">NP493_129g02033</name>
</gene>
<dbReference type="Proteomes" id="UP001209878">
    <property type="component" value="Unassembled WGS sequence"/>
</dbReference>
<dbReference type="EMBL" id="JAODUO010000129">
    <property type="protein sequence ID" value="KAK2188529.1"/>
    <property type="molecule type" value="Genomic_DNA"/>
</dbReference>